<organism evidence="1">
    <name type="scientific">Rhizophora mucronata</name>
    <name type="common">Asiatic mangrove</name>
    <dbReference type="NCBI Taxonomy" id="61149"/>
    <lineage>
        <taxon>Eukaryota</taxon>
        <taxon>Viridiplantae</taxon>
        <taxon>Streptophyta</taxon>
        <taxon>Embryophyta</taxon>
        <taxon>Tracheophyta</taxon>
        <taxon>Spermatophyta</taxon>
        <taxon>Magnoliopsida</taxon>
        <taxon>eudicotyledons</taxon>
        <taxon>Gunneridae</taxon>
        <taxon>Pentapetalae</taxon>
        <taxon>rosids</taxon>
        <taxon>fabids</taxon>
        <taxon>Malpighiales</taxon>
        <taxon>Rhizophoraceae</taxon>
        <taxon>Rhizophora</taxon>
    </lineage>
</organism>
<name>A0A2P2K396_RHIMU</name>
<dbReference type="AlphaFoldDB" id="A0A2P2K396"/>
<proteinExistence type="predicted"/>
<sequence>MEYSRTPVRCNGGIKIPTTRSEKLPATCILHYRHIPAMWGHITLENFEQPSKHLHFGGILPLNQRCCRQLSSEHIL</sequence>
<accession>A0A2P2K396</accession>
<protein>
    <submittedName>
        <fullName evidence="1">Uncharacterized protein LOC105139703</fullName>
    </submittedName>
</protein>
<evidence type="ECO:0000313" key="1">
    <source>
        <dbReference type="EMBL" id="MBX00200.1"/>
    </source>
</evidence>
<dbReference type="EMBL" id="GGEC01019716">
    <property type="protein sequence ID" value="MBX00200.1"/>
    <property type="molecule type" value="Transcribed_RNA"/>
</dbReference>
<reference evidence="1" key="1">
    <citation type="submission" date="2018-02" db="EMBL/GenBank/DDBJ databases">
        <title>Rhizophora mucronata_Transcriptome.</title>
        <authorList>
            <person name="Meera S.P."/>
            <person name="Sreeshan A."/>
            <person name="Augustine A."/>
        </authorList>
    </citation>
    <scope>NUCLEOTIDE SEQUENCE</scope>
    <source>
        <tissue evidence="1">Leaf</tissue>
    </source>
</reference>